<proteinExistence type="inferred from homology"/>
<dbReference type="InterPro" id="IPR052775">
    <property type="entry name" value="IUN_hydrolase"/>
</dbReference>
<feature type="domain" description="Inosine/uridine-preferring nucleoside hydrolase" evidence="2">
    <location>
        <begin position="6"/>
        <end position="308"/>
    </location>
</feature>
<dbReference type="AlphaFoldDB" id="A0A835CT37"/>
<dbReference type="OrthoDB" id="432381at2759"/>
<dbReference type="PANTHER" id="PTHR46190:SF1">
    <property type="entry name" value="SI:CH211-201H21.5"/>
    <property type="match status" value="1"/>
</dbReference>
<evidence type="ECO:0000313" key="4">
    <source>
        <dbReference type="Proteomes" id="UP000639338"/>
    </source>
</evidence>
<organism evidence="3 4">
    <name type="scientific">Aphidius gifuensis</name>
    <name type="common">Parasitoid wasp</name>
    <dbReference type="NCBI Taxonomy" id="684658"/>
    <lineage>
        <taxon>Eukaryota</taxon>
        <taxon>Metazoa</taxon>
        <taxon>Ecdysozoa</taxon>
        <taxon>Arthropoda</taxon>
        <taxon>Hexapoda</taxon>
        <taxon>Insecta</taxon>
        <taxon>Pterygota</taxon>
        <taxon>Neoptera</taxon>
        <taxon>Endopterygota</taxon>
        <taxon>Hymenoptera</taxon>
        <taxon>Apocrita</taxon>
        <taxon>Ichneumonoidea</taxon>
        <taxon>Braconidae</taxon>
        <taxon>Aphidiinae</taxon>
        <taxon>Aphidius</taxon>
    </lineage>
</organism>
<dbReference type="EMBL" id="JACMRX010000003">
    <property type="protein sequence ID" value="KAF7992868.1"/>
    <property type="molecule type" value="Genomic_DNA"/>
</dbReference>
<protein>
    <recommendedName>
        <fullName evidence="2">Inosine/uridine-preferring nucleoside hydrolase domain-containing protein</fullName>
    </recommendedName>
</protein>
<sequence>MSIKKIIIDCDCGTDDAVALVLLISAHKLKKIEIKAITCVAGNAPVDCVVKNVFRTLQVCDSLDIPVYKGAHSSLISIERTVKAADLSYHGSDGFGDYYKDNVDISKLQDEHAVVAIKNIINKYPNEISVLCLAPLTNIALVIKMFPEILDNVKDFYAMGGNSTAKGNTTSQAEFNFYIDPESVHIVLESNKKPFWLLPWETCIKSTLTHDWRYNVLGKLNTKTIELINNAEKSIVLKAEKNKKYQPCDAIIAGIILDSKLIEEVHDYHADIELAGSKTRGQVVLDHLQTNKSNIWLIENINFDRFKELLLSAFDETYEPNILKTL</sequence>
<dbReference type="Pfam" id="PF01156">
    <property type="entry name" value="IU_nuc_hydro"/>
    <property type="match status" value="1"/>
</dbReference>
<name>A0A835CT37_APHGI</name>
<comment type="caution">
    <text evidence="3">The sequence shown here is derived from an EMBL/GenBank/DDBJ whole genome shotgun (WGS) entry which is preliminary data.</text>
</comment>
<accession>A0A835CT37</accession>
<dbReference type="CDD" id="cd02649">
    <property type="entry name" value="nuc_hydro_CeIAG"/>
    <property type="match status" value="1"/>
</dbReference>
<evidence type="ECO:0000259" key="2">
    <source>
        <dbReference type="Pfam" id="PF01156"/>
    </source>
</evidence>
<dbReference type="InterPro" id="IPR036452">
    <property type="entry name" value="Ribo_hydro-like"/>
</dbReference>
<comment type="similarity">
    <text evidence="1">Belongs to the IUNH family.</text>
</comment>
<dbReference type="GO" id="GO:0016799">
    <property type="term" value="F:hydrolase activity, hydrolyzing N-glycosyl compounds"/>
    <property type="evidence" value="ECO:0007669"/>
    <property type="project" value="InterPro"/>
</dbReference>
<dbReference type="SUPFAM" id="SSF53590">
    <property type="entry name" value="Nucleoside hydrolase"/>
    <property type="match status" value="1"/>
</dbReference>
<reference evidence="3 4" key="1">
    <citation type="submission" date="2020-08" db="EMBL/GenBank/DDBJ databases">
        <title>Aphidius gifuensis genome sequencing and assembly.</title>
        <authorList>
            <person name="Du Z."/>
        </authorList>
    </citation>
    <scope>NUCLEOTIDE SEQUENCE [LARGE SCALE GENOMIC DNA]</scope>
    <source>
        <strain evidence="3">YNYX2018</strain>
        <tissue evidence="3">Adults</tissue>
    </source>
</reference>
<gene>
    <name evidence="3" type="ORF">HCN44_005212</name>
</gene>
<dbReference type="InterPro" id="IPR001910">
    <property type="entry name" value="Inosine/uridine_hydrolase_dom"/>
</dbReference>
<dbReference type="Gene3D" id="3.90.245.10">
    <property type="entry name" value="Ribonucleoside hydrolase-like"/>
    <property type="match status" value="1"/>
</dbReference>
<evidence type="ECO:0000313" key="3">
    <source>
        <dbReference type="EMBL" id="KAF7992868.1"/>
    </source>
</evidence>
<dbReference type="PANTHER" id="PTHR46190">
    <property type="entry name" value="SI:CH211-201H21.5-RELATED"/>
    <property type="match status" value="1"/>
</dbReference>
<keyword evidence="4" id="KW-1185">Reference proteome</keyword>
<evidence type="ECO:0000256" key="1">
    <source>
        <dbReference type="ARBA" id="ARBA00009176"/>
    </source>
</evidence>
<dbReference type="Proteomes" id="UP000639338">
    <property type="component" value="Unassembled WGS sequence"/>
</dbReference>